<evidence type="ECO:0000313" key="2">
    <source>
        <dbReference type="Proteomes" id="UP000182836"/>
    </source>
</evidence>
<protein>
    <recommendedName>
        <fullName evidence="3">RES domain-containing protein</fullName>
    </recommendedName>
</protein>
<dbReference type="RefSeq" id="WP_052520827.1">
    <property type="nucleotide sequence ID" value="NZ_BJOA01000030.1"/>
</dbReference>
<organism evidence="1 2">
    <name type="scientific">Aneurinibacillus migulanus</name>
    <name type="common">Bacillus migulanus</name>
    <dbReference type="NCBI Taxonomy" id="47500"/>
    <lineage>
        <taxon>Bacteria</taxon>
        <taxon>Bacillati</taxon>
        <taxon>Bacillota</taxon>
        <taxon>Bacilli</taxon>
        <taxon>Bacillales</taxon>
        <taxon>Paenibacillaceae</taxon>
        <taxon>Aneurinibacillus group</taxon>
        <taxon>Aneurinibacillus</taxon>
    </lineage>
</organism>
<reference evidence="1 2" key="1">
    <citation type="submission" date="2016-10" db="EMBL/GenBank/DDBJ databases">
        <authorList>
            <person name="de Groot N.N."/>
        </authorList>
    </citation>
    <scope>NUCLEOTIDE SEQUENCE [LARGE SCALE GENOMIC DNA]</scope>
    <source>
        <strain evidence="1 2">DSM 2895</strain>
    </source>
</reference>
<dbReference type="Proteomes" id="UP000182836">
    <property type="component" value="Unassembled WGS sequence"/>
</dbReference>
<gene>
    <name evidence="1" type="ORF">SAMN04487909_10376</name>
</gene>
<dbReference type="AlphaFoldDB" id="A0A0K2WLC5"/>
<accession>A0A0K2WLC5</accession>
<dbReference type="EMBL" id="FNED01000003">
    <property type="protein sequence ID" value="SDI32448.1"/>
    <property type="molecule type" value="Genomic_DNA"/>
</dbReference>
<dbReference type="OrthoDB" id="2466493at2"/>
<proteinExistence type="predicted"/>
<dbReference type="GeneID" id="42305386"/>
<evidence type="ECO:0008006" key="3">
    <source>
        <dbReference type="Google" id="ProtNLM"/>
    </source>
</evidence>
<name>A0A0K2WLC5_ANEMI</name>
<evidence type="ECO:0000313" key="1">
    <source>
        <dbReference type="EMBL" id="SDI32448.1"/>
    </source>
</evidence>
<sequence>MVEHVVAYRGICLSEAMEVVGNQKYLAAEERKFWNDIEIKAVFGSGVYLVSDYTVAAEYAYCHAEANNDKGSVIRQSLCLQNPLLLDGCFGEKEIRSLALAWKYPSGTIDEEAEEIASIGLSRWAGNIIREYVTKLGYDGIIYHIDDTLTYYIAYKPDEQISAVQLDFVYDIGDIQSCTFADLRNQYQAHTEETPVQE</sequence>